<dbReference type="AlphaFoldDB" id="A0A0F7ZLQ0"/>
<protein>
    <submittedName>
        <fullName evidence="2">Uncharacterized protein</fullName>
    </submittedName>
</protein>
<evidence type="ECO:0000256" key="1">
    <source>
        <dbReference type="SAM" id="MobiDB-lite"/>
    </source>
</evidence>
<evidence type="ECO:0000313" key="2">
    <source>
        <dbReference type="EMBL" id="KJZ71330.1"/>
    </source>
</evidence>
<proteinExistence type="predicted"/>
<accession>A0A0F7ZLQ0</accession>
<name>A0A0F7ZLQ0_9HYPO</name>
<feature type="region of interest" description="Disordered" evidence="1">
    <location>
        <begin position="1"/>
        <end position="20"/>
    </location>
</feature>
<reference evidence="2 3" key="1">
    <citation type="journal article" date="2014" name="Genome Biol. Evol.">
        <title>Comparative genomics and transcriptomics analyses reveal divergent lifestyle features of nematode endoparasitic fungus Hirsutella minnesotensis.</title>
        <authorList>
            <person name="Lai Y."/>
            <person name="Liu K."/>
            <person name="Zhang X."/>
            <person name="Zhang X."/>
            <person name="Li K."/>
            <person name="Wang N."/>
            <person name="Shu C."/>
            <person name="Wu Y."/>
            <person name="Wang C."/>
            <person name="Bushley K.E."/>
            <person name="Xiang M."/>
            <person name="Liu X."/>
        </authorList>
    </citation>
    <scope>NUCLEOTIDE SEQUENCE [LARGE SCALE GENOMIC DNA]</scope>
    <source>
        <strain evidence="2 3">3608</strain>
    </source>
</reference>
<sequence>MPYLLETPRPEYPMPSIPGPDKLERARLREQVNSGGADDYIGRTVRFEAALDFAQEQAKFDTQLALELAKHCQRRRAPSDNLVSSLWPLSPSPPPPLSQGQEKYEEWNGFSDTGSTGSSQSVFTPIPNQPIPGTAALSIDALQFQVNEFAKDNGFGVVRHDGSGSQVRKT</sequence>
<keyword evidence="3" id="KW-1185">Reference proteome</keyword>
<evidence type="ECO:0000313" key="3">
    <source>
        <dbReference type="Proteomes" id="UP000054481"/>
    </source>
</evidence>
<organism evidence="2 3">
    <name type="scientific">Hirsutella minnesotensis 3608</name>
    <dbReference type="NCBI Taxonomy" id="1043627"/>
    <lineage>
        <taxon>Eukaryota</taxon>
        <taxon>Fungi</taxon>
        <taxon>Dikarya</taxon>
        <taxon>Ascomycota</taxon>
        <taxon>Pezizomycotina</taxon>
        <taxon>Sordariomycetes</taxon>
        <taxon>Hypocreomycetidae</taxon>
        <taxon>Hypocreales</taxon>
        <taxon>Ophiocordycipitaceae</taxon>
        <taxon>Hirsutella</taxon>
    </lineage>
</organism>
<feature type="region of interest" description="Disordered" evidence="1">
    <location>
        <begin position="80"/>
        <end position="127"/>
    </location>
</feature>
<feature type="compositionally biased region" description="Polar residues" evidence="1">
    <location>
        <begin position="110"/>
        <end position="123"/>
    </location>
</feature>
<dbReference type="Proteomes" id="UP000054481">
    <property type="component" value="Unassembled WGS sequence"/>
</dbReference>
<dbReference type="EMBL" id="KQ030578">
    <property type="protein sequence ID" value="KJZ71330.1"/>
    <property type="molecule type" value="Genomic_DNA"/>
</dbReference>
<gene>
    <name evidence="2" type="ORF">HIM_09266</name>
</gene>